<organism evidence="1 2">
    <name type="scientific">Synaphobranchus kaupii</name>
    <name type="common">Kaup's arrowtooth eel</name>
    <dbReference type="NCBI Taxonomy" id="118154"/>
    <lineage>
        <taxon>Eukaryota</taxon>
        <taxon>Metazoa</taxon>
        <taxon>Chordata</taxon>
        <taxon>Craniata</taxon>
        <taxon>Vertebrata</taxon>
        <taxon>Euteleostomi</taxon>
        <taxon>Actinopterygii</taxon>
        <taxon>Neopterygii</taxon>
        <taxon>Teleostei</taxon>
        <taxon>Anguilliformes</taxon>
        <taxon>Synaphobranchidae</taxon>
        <taxon>Synaphobranchus</taxon>
    </lineage>
</organism>
<gene>
    <name evidence="1" type="ORF">SKAU_G00139220</name>
</gene>
<protein>
    <submittedName>
        <fullName evidence="1">Uncharacterized protein</fullName>
    </submittedName>
</protein>
<keyword evidence="2" id="KW-1185">Reference proteome</keyword>
<sequence>MESVEAWPLSSNTLGVSASVRTFVVVLEKGEPGPSVVPAFPGGHWPSLDFGLILLMSRNLALQARCPP</sequence>
<evidence type="ECO:0000313" key="1">
    <source>
        <dbReference type="EMBL" id="KAJ8365091.1"/>
    </source>
</evidence>
<accession>A0A9Q1J3U0</accession>
<proteinExistence type="predicted"/>
<dbReference type="AlphaFoldDB" id="A0A9Q1J3U0"/>
<dbReference type="EMBL" id="JAINUF010000004">
    <property type="protein sequence ID" value="KAJ8365091.1"/>
    <property type="molecule type" value="Genomic_DNA"/>
</dbReference>
<dbReference type="Proteomes" id="UP001152622">
    <property type="component" value="Chromosome 4"/>
</dbReference>
<reference evidence="1" key="1">
    <citation type="journal article" date="2023" name="Science">
        <title>Genome structures resolve the early diversification of teleost fishes.</title>
        <authorList>
            <person name="Parey E."/>
            <person name="Louis A."/>
            <person name="Montfort J."/>
            <person name="Bouchez O."/>
            <person name="Roques C."/>
            <person name="Iampietro C."/>
            <person name="Lluch J."/>
            <person name="Castinel A."/>
            <person name="Donnadieu C."/>
            <person name="Desvignes T."/>
            <person name="Floi Bucao C."/>
            <person name="Jouanno E."/>
            <person name="Wen M."/>
            <person name="Mejri S."/>
            <person name="Dirks R."/>
            <person name="Jansen H."/>
            <person name="Henkel C."/>
            <person name="Chen W.J."/>
            <person name="Zahm M."/>
            <person name="Cabau C."/>
            <person name="Klopp C."/>
            <person name="Thompson A.W."/>
            <person name="Robinson-Rechavi M."/>
            <person name="Braasch I."/>
            <person name="Lecointre G."/>
            <person name="Bobe J."/>
            <person name="Postlethwait J.H."/>
            <person name="Berthelot C."/>
            <person name="Roest Crollius H."/>
            <person name="Guiguen Y."/>
        </authorList>
    </citation>
    <scope>NUCLEOTIDE SEQUENCE</scope>
    <source>
        <strain evidence="1">WJC10195</strain>
    </source>
</reference>
<name>A0A9Q1J3U0_SYNKA</name>
<comment type="caution">
    <text evidence="1">The sequence shown here is derived from an EMBL/GenBank/DDBJ whole genome shotgun (WGS) entry which is preliminary data.</text>
</comment>
<evidence type="ECO:0000313" key="2">
    <source>
        <dbReference type="Proteomes" id="UP001152622"/>
    </source>
</evidence>